<reference evidence="2 3" key="1">
    <citation type="submission" date="2018-10" db="EMBL/GenBank/DDBJ databases">
        <title>Natrarchaeobius chitinivorans gen. nov., sp. nov., and Natrarchaeobius haloalkaliphilus sp. nov., alkaliphilic, chitin-utilizing haloarchaea from hypersaline alkaline lakes.</title>
        <authorList>
            <person name="Sorokin D.Y."/>
            <person name="Elcheninov A.G."/>
            <person name="Kostrikina N.A."/>
            <person name="Bale N.J."/>
            <person name="Sinninghe Damste J.S."/>
            <person name="Khijniak T.V."/>
            <person name="Kublanov I.V."/>
            <person name="Toshchakov S.V."/>
        </authorList>
    </citation>
    <scope>NUCLEOTIDE SEQUENCE [LARGE SCALE GENOMIC DNA]</scope>
    <source>
        <strain evidence="2 3">AArcht4T</strain>
    </source>
</reference>
<proteinExistence type="predicted"/>
<dbReference type="EMBL" id="REGA01000001">
    <property type="protein sequence ID" value="RQG97836.1"/>
    <property type="molecule type" value="Genomic_DNA"/>
</dbReference>
<sequence length="68" mass="7479">MTTTQFQEHITTPSGLVALLIALTGVSFAVFLPGVSVVLMVLLLLVNLWLLYLVYRLVVAVEELAYQS</sequence>
<dbReference type="Proteomes" id="UP000282323">
    <property type="component" value="Unassembled WGS sequence"/>
</dbReference>
<accession>A0A3N6MST9</accession>
<keyword evidence="1" id="KW-0812">Transmembrane</keyword>
<keyword evidence="1" id="KW-0472">Membrane</keyword>
<protein>
    <submittedName>
        <fullName evidence="2">Uncharacterized protein</fullName>
    </submittedName>
</protein>
<organism evidence="2 3">
    <name type="scientific">Natrarchaeobius chitinivorans</name>
    <dbReference type="NCBI Taxonomy" id="1679083"/>
    <lineage>
        <taxon>Archaea</taxon>
        <taxon>Methanobacteriati</taxon>
        <taxon>Methanobacteriota</taxon>
        <taxon>Stenosarchaea group</taxon>
        <taxon>Halobacteria</taxon>
        <taxon>Halobacteriales</taxon>
        <taxon>Natrialbaceae</taxon>
        <taxon>Natrarchaeobius</taxon>
    </lineage>
</organism>
<keyword evidence="1" id="KW-1133">Transmembrane helix</keyword>
<evidence type="ECO:0000313" key="3">
    <source>
        <dbReference type="Proteomes" id="UP000282323"/>
    </source>
</evidence>
<evidence type="ECO:0000256" key="1">
    <source>
        <dbReference type="SAM" id="Phobius"/>
    </source>
</evidence>
<keyword evidence="3" id="KW-1185">Reference proteome</keyword>
<dbReference type="AlphaFoldDB" id="A0A3N6MST9"/>
<evidence type="ECO:0000313" key="2">
    <source>
        <dbReference type="EMBL" id="RQG97836.1"/>
    </source>
</evidence>
<feature type="transmembrane region" description="Helical" evidence="1">
    <location>
        <begin position="37"/>
        <end position="58"/>
    </location>
</feature>
<name>A0A3N6MST9_NATCH</name>
<feature type="transmembrane region" description="Helical" evidence="1">
    <location>
        <begin position="12"/>
        <end position="31"/>
    </location>
</feature>
<comment type="caution">
    <text evidence="2">The sequence shown here is derived from an EMBL/GenBank/DDBJ whole genome shotgun (WGS) entry which is preliminary data.</text>
</comment>
<gene>
    <name evidence="2" type="ORF">EA473_01130</name>
</gene>